<dbReference type="InterPro" id="IPR048254">
    <property type="entry name" value="CDP_ALCOHOL_P_TRANSF_CS"/>
</dbReference>
<feature type="transmembrane region" description="Helical" evidence="3">
    <location>
        <begin position="119"/>
        <end position="137"/>
    </location>
</feature>
<dbReference type="Gene3D" id="1.20.120.1760">
    <property type="match status" value="1"/>
</dbReference>
<dbReference type="GO" id="GO:0016780">
    <property type="term" value="F:phosphotransferase activity, for other substituted phosphate groups"/>
    <property type="evidence" value="ECO:0007669"/>
    <property type="project" value="InterPro"/>
</dbReference>
<gene>
    <name evidence="4" type="ORF">LOKVESSMR4R_01059</name>
</gene>
<evidence type="ECO:0000313" key="5">
    <source>
        <dbReference type="Proteomes" id="UP000195273"/>
    </source>
</evidence>
<dbReference type="EMBL" id="CP021431">
    <property type="protein sequence ID" value="ARU00387.1"/>
    <property type="molecule type" value="Genomic_DNA"/>
</dbReference>
<sequence length="265" mass="28280">MSGDMSATFADRAAALHGARKAQGPLLRRFAIVVIVHLWLLAMLVYALLGFDPSAFWTGGALALVLYLAMNGVLWAGLVRHYPHADLGLCNLVTHFRATLTAALAALLPHIAALAADPLLAWGCVIIAAVALACDGIDGWAARRAGLASRFGARFDMEVDSLLALILALILWQSAKLGDWVLLLGVMRYLFVLAAWCLPWLNRPTPPRISAKLVCVIQIAALIALVSPVLSGAAATGLAAGVLALVIWSFGVDIRYLWQIRARCA</sequence>
<feature type="transmembrane region" description="Helical" evidence="3">
    <location>
        <begin position="55"/>
        <end position="77"/>
    </location>
</feature>
<reference evidence="4 5" key="1">
    <citation type="submission" date="2017-05" db="EMBL/GenBank/DDBJ databases">
        <title>Genome Sequence of Loktanella vestfoldensis Strain SMR4r Isolated from a Culture of the Diatom Skeletonema marinoi.</title>
        <authorList>
            <person name="Topel M."/>
            <person name="Pinder M.I.M."/>
            <person name="Johansson O.N."/>
            <person name="Kourtchenko O."/>
            <person name="Godhe A."/>
            <person name="Clarke A.K."/>
        </authorList>
    </citation>
    <scope>NUCLEOTIDE SEQUENCE [LARGE SCALE GENOMIC DNA]</scope>
    <source>
        <strain evidence="4 5">SMR4r</strain>
    </source>
</reference>
<dbReference type="GO" id="GO:0016020">
    <property type="term" value="C:membrane"/>
    <property type="evidence" value="ECO:0007669"/>
    <property type="project" value="InterPro"/>
</dbReference>
<feature type="transmembrane region" description="Helical" evidence="3">
    <location>
        <begin position="237"/>
        <end position="258"/>
    </location>
</feature>
<accession>A0A1Y0E9U7</accession>
<feature type="transmembrane region" description="Helical" evidence="3">
    <location>
        <begin position="180"/>
        <end position="201"/>
    </location>
</feature>
<keyword evidence="3" id="KW-0472">Membrane</keyword>
<evidence type="ECO:0000313" key="4">
    <source>
        <dbReference type="EMBL" id="ARU00387.1"/>
    </source>
</evidence>
<dbReference type="RefSeq" id="WP_237331909.1">
    <property type="nucleotide sequence ID" value="NZ_CP021431.1"/>
</dbReference>
<dbReference type="InterPro" id="IPR000462">
    <property type="entry name" value="CDP-OH_P_trans"/>
</dbReference>
<feature type="transmembrane region" description="Helical" evidence="3">
    <location>
        <begin position="89"/>
        <end position="113"/>
    </location>
</feature>
<evidence type="ECO:0000256" key="3">
    <source>
        <dbReference type="SAM" id="Phobius"/>
    </source>
</evidence>
<evidence type="ECO:0000256" key="1">
    <source>
        <dbReference type="ARBA" id="ARBA00022679"/>
    </source>
</evidence>
<dbReference type="AlphaFoldDB" id="A0A1Y0E9U7"/>
<dbReference type="GO" id="GO:0008654">
    <property type="term" value="P:phospholipid biosynthetic process"/>
    <property type="evidence" value="ECO:0007669"/>
    <property type="project" value="InterPro"/>
</dbReference>
<keyword evidence="5" id="KW-1185">Reference proteome</keyword>
<feature type="transmembrane region" description="Helical" evidence="3">
    <location>
        <begin position="30"/>
        <end position="49"/>
    </location>
</feature>
<dbReference type="Proteomes" id="UP000195273">
    <property type="component" value="Chromosome"/>
</dbReference>
<comment type="similarity">
    <text evidence="2">Belongs to the CDP-alcohol phosphatidyltransferase class-I family.</text>
</comment>
<dbReference type="KEGG" id="lvs:LOKVESSMR4R_01059"/>
<keyword evidence="3" id="KW-1133">Transmembrane helix</keyword>
<keyword evidence="3" id="KW-0812">Transmembrane</keyword>
<evidence type="ECO:0000256" key="2">
    <source>
        <dbReference type="RuleBase" id="RU003750"/>
    </source>
</evidence>
<dbReference type="PROSITE" id="PS00379">
    <property type="entry name" value="CDP_ALCOHOL_P_TRANSF"/>
    <property type="match status" value="1"/>
</dbReference>
<dbReference type="Pfam" id="PF01066">
    <property type="entry name" value="CDP-OH_P_transf"/>
    <property type="match status" value="1"/>
</dbReference>
<keyword evidence="1 2" id="KW-0808">Transferase</keyword>
<protein>
    <submittedName>
        <fullName evidence="4">PgsA: CDP-diacylglycerol--glycerol-3-phosphate 3-phosphatidyltransferase</fullName>
    </submittedName>
</protein>
<name>A0A1Y0E9U7_9RHOB</name>
<proteinExistence type="inferred from homology"/>
<organism evidence="4 5">
    <name type="scientific">Yoonia vestfoldensis</name>
    <dbReference type="NCBI Taxonomy" id="245188"/>
    <lineage>
        <taxon>Bacteria</taxon>
        <taxon>Pseudomonadati</taxon>
        <taxon>Pseudomonadota</taxon>
        <taxon>Alphaproteobacteria</taxon>
        <taxon>Rhodobacterales</taxon>
        <taxon>Paracoccaceae</taxon>
        <taxon>Yoonia</taxon>
    </lineage>
</organism>
<feature type="transmembrane region" description="Helical" evidence="3">
    <location>
        <begin position="157"/>
        <end position="174"/>
    </location>
</feature>
<feature type="transmembrane region" description="Helical" evidence="3">
    <location>
        <begin position="213"/>
        <end position="231"/>
    </location>
</feature>
<dbReference type="InterPro" id="IPR043130">
    <property type="entry name" value="CDP-OH_PTrfase_TM_dom"/>
</dbReference>